<dbReference type="Pfam" id="PF07690">
    <property type="entry name" value="MFS_1"/>
    <property type="match status" value="1"/>
</dbReference>
<keyword evidence="4 6" id="KW-1133">Transmembrane helix</keyword>
<dbReference type="AlphaFoldDB" id="A0A1F6GV83"/>
<keyword evidence="3 6" id="KW-0812">Transmembrane</keyword>
<feature type="transmembrane region" description="Helical" evidence="6">
    <location>
        <begin position="122"/>
        <end position="143"/>
    </location>
</feature>
<dbReference type="SUPFAM" id="SSF103473">
    <property type="entry name" value="MFS general substrate transporter"/>
    <property type="match status" value="1"/>
</dbReference>
<dbReference type="GO" id="GO:0022857">
    <property type="term" value="F:transmembrane transporter activity"/>
    <property type="evidence" value="ECO:0007669"/>
    <property type="project" value="InterPro"/>
</dbReference>
<sequence>MTVMAGAIVTPSLPQMLTHFSEVPNSALLVRLVLTLPALFVGFGSPLAGWLLDRMGRRPILFFSLVLYGLGGTAGFWTTDLYHLLVTRALLGLGVAGIMTSSSTLVADYFKGPLYFRFMGFQVMAMALGGVVFLVGGGLLAGIGWQFPFLVYLFAFVVLPLAVYLVQEPPKVGDHNAAGEVLASMPWSRTLPIYLLGFFSMVVFYLVPVQIPFLLTQTFQAPPAMIGFSVGSLTLTMGLLAPTFQRVKGRFASPAIFAYTFALLGLGLGLVSSTWSYPVVLAGLALAGMGLAYLFPNLNTVLVAVLPPTFRGRGMGLMSMAIFLGQFSSPILVSPLVPWLGLPGMFGVCSALLGLVSVGFLLAWFQQGRNRALQAP</sequence>
<dbReference type="InterPro" id="IPR036259">
    <property type="entry name" value="MFS_trans_sf"/>
</dbReference>
<evidence type="ECO:0000256" key="3">
    <source>
        <dbReference type="ARBA" id="ARBA00022692"/>
    </source>
</evidence>
<proteinExistence type="predicted"/>
<accession>A0A1F6GV83</accession>
<name>A0A1F6GV83_9PROT</name>
<evidence type="ECO:0000256" key="5">
    <source>
        <dbReference type="ARBA" id="ARBA00023136"/>
    </source>
</evidence>
<feature type="transmembrane region" description="Helical" evidence="6">
    <location>
        <begin position="59"/>
        <end position="77"/>
    </location>
</feature>
<evidence type="ECO:0000313" key="9">
    <source>
        <dbReference type="Proteomes" id="UP000177583"/>
    </source>
</evidence>
<reference evidence="8 9" key="1">
    <citation type="journal article" date="2016" name="Nat. Commun.">
        <title>Thousands of microbial genomes shed light on interconnected biogeochemical processes in an aquifer system.</title>
        <authorList>
            <person name="Anantharaman K."/>
            <person name="Brown C.T."/>
            <person name="Hug L.A."/>
            <person name="Sharon I."/>
            <person name="Castelle C.J."/>
            <person name="Probst A.J."/>
            <person name="Thomas B.C."/>
            <person name="Singh A."/>
            <person name="Wilkins M.J."/>
            <person name="Karaoz U."/>
            <person name="Brodie E.L."/>
            <person name="Williams K.H."/>
            <person name="Hubbard S.S."/>
            <person name="Banfield J.F."/>
        </authorList>
    </citation>
    <scope>NUCLEOTIDE SEQUENCE [LARGE SCALE GENOMIC DNA]</scope>
</reference>
<dbReference type="CDD" id="cd17473">
    <property type="entry name" value="MFS_arabinose_efflux_permease_like"/>
    <property type="match status" value="1"/>
</dbReference>
<evidence type="ECO:0000256" key="2">
    <source>
        <dbReference type="ARBA" id="ARBA00022475"/>
    </source>
</evidence>
<dbReference type="Proteomes" id="UP000177583">
    <property type="component" value="Unassembled WGS sequence"/>
</dbReference>
<dbReference type="InterPro" id="IPR050189">
    <property type="entry name" value="MFS_Efflux_Transporters"/>
</dbReference>
<organism evidence="8 9">
    <name type="scientific">Candidatus Lambdaproteobacteria bacterium RIFOXYD2_FULL_56_26</name>
    <dbReference type="NCBI Taxonomy" id="1817773"/>
    <lineage>
        <taxon>Bacteria</taxon>
        <taxon>Pseudomonadati</taxon>
        <taxon>Pseudomonadota</taxon>
        <taxon>Candidatus Lambdaproteobacteria</taxon>
    </lineage>
</organism>
<feature type="transmembrane region" description="Helical" evidence="6">
    <location>
        <begin position="281"/>
        <end position="305"/>
    </location>
</feature>
<evidence type="ECO:0000313" key="8">
    <source>
        <dbReference type="EMBL" id="OGH01941.1"/>
    </source>
</evidence>
<evidence type="ECO:0000256" key="6">
    <source>
        <dbReference type="SAM" id="Phobius"/>
    </source>
</evidence>
<evidence type="ECO:0000259" key="7">
    <source>
        <dbReference type="PROSITE" id="PS50850"/>
    </source>
</evidence>
<dbReference type="PANTHER" id="PTHR43124:SF3">
    <property type="entry name" value="CHLORAMPHENICOL EFFLUX PUMP RV0191"/>
    <property type="match status" value="1"/>
</dbReference>
<protein>
    <recommendedName>
        <fullName evidence="7">Major facilitator superfamily (MFS) profile domain-containing protein</fullName>
    </recommendedName>
</protein>
<dbReference type="InterPro" id="IPR011701">
    <property type="entry name" value="MFS"/>
</dbReference>
<dbReference type="PROSITE" id="PS50850">
    <property type="entry name" value="MFS"/>
    <property type="match status" value="1"/>
</dbReference>
<dbReference type="EMBL" id="MFNF01000027">
    <property type="protein sequence ID" value="OGH01941.1"/>
    <property type="molecule type" value="Genomic_DNA"/>
</dbReference>
<comment type="caution">
    <text evidence="8">The sequence shown here is derived from an EMBL/GenBank/DDBJ whole genome shotgun (WGS) entry which is preliminary data.</text>
</comment>
<dbReference type="Gene3D" id="1.20.1250.20">
    <property type="entry name" value="MFS general substrate transporter like domains"/>
    <property type="match status" value="1"/>
</dbReference>
<dbReference type="PANTHER" id="PTHR43124">
    <property type="entry name" value="PURINE EFFLUX PUMP PBUE"/>
    <property type="match status" value="1"/>
</dbReference>
<feature type="transmembrane region" description="Helical" evidence="6">
    <location>
        <begin position="345"/>
        <end position="365"/>
    </location>
</feature>
<keyword evidence="5 6" id="KW-0472">Membrane</keyword>
<feature type="transmembrane region" description="Helical" evidence="6">
    <location>
        <begin position="149"/>
        <end position="166"/>
    </location>
</feature>
<dbReference type="GO" id="GO:0005886">
    <property type="term" value="C:plasma membrane"/>
    <property type="evidence" value="ECO:0007669"/>
    <property type="project" value="UniProtKB-SubCell"/>
</dbReference>
<dbReference type="InterPro" id="IPR020846">
    <property type="entry name" value="MFS_dom"/>
</dbReference>
<keyword evidence="2" id="KW-1003">Cell membrane</keyword>
<comment type="subcellular location">
    <subcellularLocation>
        <location evidence="1">Cell membrane</location>
        <topology evidence="1">Multi-pass membrane protein</topology>
    </subcellularLocation>
</comment>
<feature type="transmembrane region" description="Helical" evidence="6">
    <location>
        <begin position="317"/>
        <end position="339"/>
    </location>
</feature>
<feature type="transmembrane region" description="Helical" evidence="6">
    <location>
        <begin position="28"/>
        <end position="52"/>
    </location>
</feature>
<evidence type="ECO:0000256" key="1">
    <source>
        <dbReference type="ARBA" id="ARBA00004651"/>
    </source>
</evidence>
<feature type="transmembrane region" description="Helical" evidence="6">
    <location>
        <begin position="193"/>
        <end position="213"/>
    </location>
</feature>
<gene>
    <name evidence="8" type="ORF">A2557_04710</name>
</gene>
<evidence type="ECO:0000256" key="4">
    <source>
        <dbReference type="ARBA" id="ARBA00022989"/>
    </source>
</evidence>
<dbReference type="PROSITE" id="PS00216">
    <property type="entry name" value="SUGAR_TRANSPORT_1"/>
    <property type="match status" value="1"/>
</dbReference>
<feature type="transmembrane region" description="Helical" evidence="6">
    <location>
        <begin position="225"/>
        <end position="244"/>
    </location>
</feature>
<feature type="domain" description="Major facilitator superfamily (MFS) profile" evidence="7">
    <location>
        <begin position="1"/>
        <end position="371"/>
    </location>
</feature>
<feature type="transmembrane region" description="Helical" evidence="6">
    <location>
        <begin position="89"/>
        <end position="110"/>
    </location>
</feature>
<feature type="transmembrane region" description="Helical" evidence="6">
    <location>
        <begin position="256"/>
        <end position="275"/>
    </location>
</feature>
<dbReference type="InterPro" id="IPR005829">
    <property type="entry name" value="Sugar_transporter_CS"/>
</dbReference>